<evidence type="ECO:0000313" key="2">
    <source>
        <dbReference type="Proteomes" id="UP000631114"/>
    </source>
</evidence>
<accession>A0A835M877</accession>
<sequence length="67" mass="7233">MVNDFFFSMSTLATSTGSGAINAETKGSFTLCKEAIEIVKPTEAVPCDFKAIKEVIVRNLGQELSDM</sequence>
<dbReference type="Proteomes" id="UP000631114">
    <property type="component" value="Unassembled WGS sequence"/>
</dbReference>
<name>A0A835M877_9MAGN</name>
<dbReference type="EMBL" id="JADFTS010000002">
    <property type="protein sequence ID" value="KAF9620002.1"/>
    <property type="molecule type" value="Genomic_DNA"/>
</dbReference>
<evidence type="ECO:0000313" key="1">
    <source>
        <dbReference type="EMBL" id="KAF9620002.1"/>
    </source>
</evidence>
<dbReference type="AlphaFoldDB" id="A0A835M877"/>
<proteinExistence type="predicted"/>
<gene>
    <name evidence="1" type="ORF">IFM89_010618</name>
</gene>
<keyword evidence="2" id="KW-1185">Reference proteome</keyword>
<reference evidence="1 2" key="1">
    <citation type="submission" date="2020-10" db="EMBL/GenBank/DDBJ databases">
        <title>The Coptis chinensis genome and diversification of protoberbering-type alkaloids.</title>
        <authorList>
            <person name="Wang B."/>
            <person name="Shu S."/>
            <person name="Song C."/>
            <person name="Liu Y."/>
        </authorList>
    </citation>
    <scope>NUCLEOTIDE SEQUENCE [LARGE SCALE GENOMIC DNA]</scope>
    <source>
        <strain evidence="1">HL-2020</strain>
        <tissue evidence="1">Leaf</tissue>
    </source>
</reference>
<comment type="caution">
    <text evidence="1">The sequence shown here is derived from an EMBL/GenBank/DDBJ whole genome shotgun (WGS) entry which is preliminary data.</text>
</comment>
<organism evidence="1 2">
    <name type="scientific">Coptis chinensis</name>
    <dbReference type="NCBI Taxonomy" id="261450"/>
    <lineage>
        <taxon>Eukaryota</taxon>
        <taxon>Viridiplantae</taxon>
        <taxon>Streptophyta</taxon>
        <taxon>Embryophyta</taxon>
        <taxon>Tracheophyta</taxon>
        <taxon>Spermatophyta</taxon>
        <taxon>Magnoliopsida</taxon>
        <taxon>Ranunculales</taxon>
        <taxon>Ranunculaceae</taxon>
        <taxon>Coptidoideae</taxon>
        <taxon>Coptis</taxon>
    </lineage>
</organism>
<protein>
    <submittedName>
        <fullName evidence="1">Uncharacterized protein</fullName>
    </submittedName>
</protein>